<keyword evidence="3" id="KW-1185">Reference proteome</keyword>
<dbReference type="GeneID" id="106810379"/>
<evidence type="ECO:0000313" key="4">
    <source>
        <dbReference type="RefSeq" id="XP_014669188.1"/>
    </source>
</evidence>
<keyword evidence="2" id="KW-0732">Signal</keyword>
<dbReference type="PANTHER" id="PTHR21229:SF84">
    <property type="match status" value="1"/>
</dbReference>
<feature type="transmembrane region" description="Helical" evidence="1">
    <location>
        <begin position="196"/>
        <end position="218"/>
    </location>
</feature>
<dbReference type="RefSeq" id="XP_014669188.1">
    <property type="nucleotide sequence ID" value="XM_014813702.1"/>
</dbReference>
<feature type="transmembrane region" description="Helical" evidence="1">
    <location>
        <begin position="230"/>
        <end position="249"/>
    </location>
</feature>
<protein>
    <submittedName>
        <fullName evidence="4">Uncharacterized protein LOC106810379</fullName>
    </submittedName>
</protein>
<organism evidence="3 4">
    <name type="scientific">Priapulus caudatus</name>
    <name type="common">Priapulid worm</name>
    <dbReference type="NCBI Taxonomy" id="37621"/>
    <lineage>
        <taxon>Eukaryota</taxon>
        <taxon>Metazoa</taxon>
        <taxon>Ecdysozoa</taxon>
        <taxon>Scalidophora</taxon>
        <taxon>Priapulida</taxon>
        <taxon>Priapulimorpha</taxon>
        <taxon>Priapulimorphida</taxon>
        <taxon>Priapulidae</taxon>
        <taxon>Priapulus</taxon>
    </lineage>
</organism>
<evidence type="ECO:0000313" key="3">
    <source>
        <dbReference type="Proteomes" id="UP000695022"/>
    </source>
</evidence>
<evidence type="ECO:0000256" key="2">
    <source>
        <dbReference type="SAM" id="SignalP"/>
    </source>
</evidence>
<feature type="transmembrane region" description="Helical" evidence="1">
    <location>
        <begin position="269"/>
        <end position="288"/>
    </location>
</feature>
<accession>A0ABM1EAG7</accession>
<keyword evidence="1" id="KW-0472">Membrane</keyword>
<keyword evidence="1" id="KW-1133">Transmembrane helix</keyword>
<dbReference type="Proteomes" id="UP000695022">
    <property type="component" value="Unplaced"/>
</dbReference>
<feature type="transmembrane region" description="Helical" evidence="1">
    <location>
        <begin position="388"/>
        <end position="408"/>
    </location>
</feature>
<proteinExistence type="predicted"/>
<feature type="transmembrane region" description="Helical" evidence="1">
    <location>
        <begin position="326"/>
        <end position="347"/>
    </location>
</feature>
<feature type="signal peptide" evidence="2">
    <location>
        <begin position="1"/>
        <end position="25"/>
    </location>
</feature>
<sequence length="495" mass="56961">MQNRIMAGDILCLLVIHLALLVAEARYFLRDDVKVFYSWSDASYDLLTDRGFGFIRGGVINFQLRCPEPEPSAPPDLWLLLCSMSGGRKFTRIPLTQLNYRCHQLSGGMSEKDVSMSDTFCQRVTVAPNSSGTYHVQHRVSNTDFYRFVLLQCPNSKGPVVTNLSETIDLQVTCSSALMTVNPGNEQLSSDEIPMIYIYDALLFIWIILIMAWLGNFFLFRRYSNKLHKLLTFAPILKLLLVSIILSRWRSISDEGLEFDSMDNVCHFFRSLEDALMFTIMLIVARGWGLLHCTMNNLQWGSFIFFFLVFAVSLMCIRWVHNYFLAFSICCVVFLTYKTLKCCSLNIEYIQRRRRKFRHFVNRCNLHYRTKTTVDDQLLHKVALFTRFRFVCAAFSLVFSLVVTLAMFLSEYAYVQALTYEVPKLMAYVAIGVIFRLRNFGPFEHIEVAPPKESVIVFLLPEVALGQLRPEVILGVPEHDGDGDLDCYLMKSQKG</sequence>
<name>A0ABM1EAG7_PRICU</name>
<feature type="transmembrane region" description="Helical" evidence="1">
    <location>
        <begin position="300"/>
        <end position="320"/>
    </location>
</feature>
<reference evidence="4" key="1">
    <citation type="submission" date="2025-08" db="UniProtKB">
        <authorList>
            <consortium name="RefSeq"/>
        </authorList>
    </citation>
    <scope>IDENTIFICATION</scope>
</reference>
<keyword evidence="1" id="KW-0812">Transmembrane</keyword>
<feature type="transmembrane region" description="Helical" evidence="1">
    <location>
        <begin position="414"/>
        <end position="435"/>
    </location>
</feature>
<evidence type="ECO:0000256" key="1">
    <source>
        <dbReference type="SAM" id="Phobius"/>
    </source>
</evidence>
<dbReference type="InterPro" id="IPR009637">
    <property type="entry name" value="GPR107/GPR108-like"/>
</dbReference>
<dbReference type="PANTHER" id="PTHR21229">
    <property type="entry name" value="LUNG SEVEN TRANSMEMBRANE RECEPTOR"/>
    <property type="match status" value="1"/>
</dbReference>
<feature type="chain" id="PRO_5045546962" evidence="2">
    <location>
        <begin position="26"/>
        <end position="495"/>
    </location>
</feature>
<gene>
    <name evidence="4" type="primary">LOC106810379</name>
</gene>